<dbReference type="GeneID" id="113217417"/>
<keyword evidence="1" id="KW-1185">Reference proteome</keyword>
<organism evidence="1 2">
    <name type="scientific">Frankliniella occidentalis</name>
    <name type="common">Western flower thrips</name>
    <name type="synonym">Euthrips occidentalis</name>
    <dbReference type="NCBI Taxonomy" id="133901"/>
    <lineage>
        <taxon>Eukaryota</taxon>
        <taxon>Metazoa</taxon>
        <taxon>Ecdysozoa</taxon>
        <taxon>Arthropoda</taxon>
        <taxon>Hexapoda</taxon>
        <taxon>Insecta</taxon>
        <taxon>Pterygota</taxon>
        <taxon>Neoptera</taxon>
        <taxon>Paraneoptera</taxon>
        <taxon>Thysanoptera</taxon>
        <taxon>Terebrantia</taxon>
        <taxon>Thripoidea</taxon>
        <taxon>Thripidae</taxon>
        <taxon>Frankliniella</taxon>
    </lineage>
</organism>
<dbReference type="PANTHER" id="PTHR33906:SF1">
    <property type="entry name" value="INTRAFLAGELLAR TRANSPORT PROTEIN 25 HOMOLOG"/>
    <property type="match status" value="1"/>
</dbReference>
<gene>
    <name evidence="2" type="primary">LOC113217417</name>
</gene>
<name>A0A9C6U8X7_FRAOC</name>
<dbReference type="Gene3D" id="2.60.120.260">
    <property type="entry name" value="Galactose-binding domain-like"/>
    <property type="match status" value="1"/>
</dbReference>
<protein>
    <submittedName>
        <fullName evidence="2">Intraflagellar transport protein 25 homolog isoform X2</fullName>
    </submittedName>
</protein>
<dbReference type="InterPro" id="IPR008979">
    <property type="entry name" value="Galactose-bd-like_sf"/>
</dbReference>
<dbReference type="SUPFAM" id="SSF49785">
    <property type="entry name" value="Galactose-binding domain-like"/>
    <property type="match status" value="1"/>
</dbReference>
<reference evidence="2" key="1">
    <citation type="submission" date="2025-08" db="UniProtKB">
        <authorList>
            <consortium name="RefSeq"/>
        </authorList>
    </citation>
    <scope>IDENTIFICATION</scope>
    <source>
        <tissue evidence="2">Whole organism</tissue>
    </source>
</reference>
<sequence length="248" mass="27455">MSDQELALESTGCLVSYSSCGHEDVAASKNIIDGSRGTFWATTGLYPHSFIITFPKTITLNSITIRSYCVRSMLIEKCSGDLSSGFETLQNLDILLTDLHHQVTKVDLDATTAKHLRFTIKNGFQEFCAIYKNIFWSKKPAGRSLRQAFMISGETSFPPNLLFHTDSVTNMILIMTPHRDIFATMYKFYKSLPHIATFAAAAAAAAPSRTLGGCQVRNNTCKNFRDYPRSLIDNNTGFPPRPPPGTAP</sequence>
<accession>A0A9C6U8X7</accession>
<dbReference type="GO" id="GO:0030992">
    <property type="term" value="C:intraciliary transport particle B"/>
    <property type="evidence" value="ECO:0007669"/>
    <property type="project" value="InterPro"/>
</dbReference>
<dbReference type="Proteomes" id="UP000504606">
    <property type="component" value="Unplaced"/>
</dbReference>
<dbReference type="GO" id="GO:0005929">
    <property type="term" value="C:cilium"/>
    <property type="evidence" value="ECO:0007669"/>
    <property type="project" value="TreeGrafter"/>
</dbReference>
<dbReference type="GO" id="GO:0042073">
    <property type="term" value="P:intraciliary transport"/>
    <property type="evidence" value="ECO:0007669"/>
    <property type="project" value="InterPro"/>
</dbReference>
<dbReference type="PANTHER" id="PTHR33906">
    <property type="entry name" value="INTRAFLAGELLAR TRANSPORT PROTEIN 25 HOMOLOG"/>
    <property type="match status" value="1"/>
</dbReference>
<evidence type="ECO:0000313" key="1">
    <source>
        <dbReference type="Proteomes" id="UP000504606"/>
    </source>
</evidence>
<evidence type="ECO:0000313" key="2">
    <source>
        <dbReference type="RefSeq" id="XP_052125872.1"/>
    </source>
</evidence>
<dbReference type="InterPro" id="IPR033558">
    <property type="entry name" value="IFT25"/>
</dbReference>
<proteinExistence type="predicted"/>
<dbReference type="RefSeq" id="XP_052125872.1">
    <property type="nucleotide sequence ID" value="XM_052269912.1"/>
</dbReference>
<dbReference type="AlphaFoldDB" id="A0A9C6U8X7"/>